<dbReference type="Proteomes" id="UP001162162">
    <property type="component" value="Unassembled WGS sequence"/>
</dbReference>
<sequence length="172" mass="19900">MVIVLGKTLSKHLLHDLKIKHTANTTIYLKLKNQGRHCLLCLPDEPPLLSDMCMNDQMYKLLFLSSQRLQKSYEKGGRFGLERKRIIIMKERDLCLVRGSFHYASTQRLQTNVGISPIQHLVTRHVEVHLPALLDTEEERKKYFTAYVYFRLDYRTSIFSASGKGLFPASST</sequence>
<organism evidence="1 2">
    <name type="scientific">Aromia moschata</name>
    <dbReference type="NCBI Taxonomy" id="1265417"/>
    <lineage>
        <taxon>Eukaryota</taxon>
        <taxon>Metazoa</taxon>
        <taxon>Ecdysozoa</taxon>
        <taxon>Arthropoda</taxon>
        <taxon>Hexapoda</taxon>
        <taxon>Insecta</taxon>
        <taxon>Pterygota</taxon>
        <taxon>Neoptera</taxon>
        <taxon>Endopterygota</taxon>
        <taxon>Coleoptera</taxon>
        <taxon>Polyphaga</taxon>
        <taxon>Cucujiformia</taxon>
        <taxon>Chrysomeloidea</taxon>
        <taxon>Cerambycidae</taxon>
        <taxon>Cerambycinae</taxon>
        <taxon>Callichromatini</taxon>
        <taxon>Aromia</taxon>
    </lineage>
</organism>
<name>A0AAV8XVG2_9CUCU</name>
<accession>A0AAV8XVG2</accession>
<protein>
    <submittedName>
        <fullName evidence="1">Uncharacterized protein</fullName>
    </submittedName>
</protein>
<proteinExistence type="predicted"/>
<comment type="caution">
    <text evidence="1">The sequence shown here is derived from an EMBL/GenBank/DDBJ whole genome shotgun (WGS) entry which is preliminary data.</text>
</comment>
<reference evidence="1" key="1">
    <citation type="journal article" date="2023" name="Insect Mol. Biol.">
        <title>Genome sequencing provides insights into the evolution of gene families encoding plant cell wall-degrading enzymes in longhorned beetles.</title>
        <authorList>
            <person name="Shin N.R."/>
            <person name="Okamura Y."/>
            <person name="Kirsch R."/>
            <person name="Pauchet Y."/>
        </authorList>
    </citation>
    <scope>NUCLEOTIDE SEQUENCE</scope>
    <source>
        <strain evidence="1">AMC_N1</strain>
    </source>
</reference>
<evidence type="ECO:0000313" key="2">
    <source>
        <dbReference type="Proteomes" id="UP001162162"/>
    </source>
</evidence>
<dbReference type="AlphaFoldDB" id="A0AAV8XVG2"/>
<gene>
    <name evidence="1" type="ORF">NQ318_006241</name>
</gene>
<evidence type="ECO:0000313" key="1">
    <source>
        <dbReference type="EMBL" id="KAJ8942438.1"/>
    </source>
</evidence>
<keyword evidence="2" id="KW-1185">Reference proteome</keyword>
<dbReference type="EMBL" id="JAPWTK010000326">
    <property type="protein sequence ID" value="KAJ8942438.1"/>
    <property type="molecule type" value="Genomic_DNA"/>
</dbReference>